<gene>
    <name evidence="1" type="ORF">DAT39_006433</name>
</gene>
<keyword evidence="2" id="KW-1185">Reference proteome</keyword>
<protein>
    <submittedName>
        <fullName evidence="1">Uncharacterized protein</fullName>
    </submittedName>
</protein>
<evidence type="ECO:0000313" key="2">
    <source>
        <dbReference type="Proteomes" id="UP000727407"/>
    </source>
</evidence>
<dbReference type="Proteomes" id="UP000727407">
    <property type="component" value="Unassembled WGS sequence"/>
</dbReference>
<reference evidence="1" key="1">
    <citation type="submission" date="2020-07" db="EMBL/GenBank/DDBJ databases">
        <title>Clarias magur genome sequencing, assembly and annotation.</title>
        <authorList>
            <person name="Kushwaha B."/>
            <person name="Kumar R."/>
            <person name="Das P."/>
            <person name="Joshi C.G."/>
            <person name="Kumar D."/>
            <person name="Nagpure N.S."/>
            <person name="Pandey M."/>
            <person name="Agarwal S."/>
            <person name="Srivastava S."/>
            <person name="Singh M."/>
            <person name="Sahoo L."/>
            <person name="Jayasankar P."/>
            <person name="Meher P.K."/>
            <person name="Koringa P.G."/>
            <person name="Iquebal M.A."/>
            <person name="Das S.P."/>
            <person name="Bit A."/>
            <person name="Patnaik S."/>
            <person name="Patel N."/>
            <person name="Shah T.M."/>
            <person name="Hinsu A."/>
            <person name="Jena J.K."/>
        </authorList>
    </citation>
    <scope>NUCLEOTIDE SEQUENCE</scope>
    <source>
        <strain evidence="1">CIFAMagur01</strain>
        <tissue evidence="1">Testis</tissue>
    </source>
</reference>
<organism evidence="1 2">
    <name type="scientific">Clarias magur</name>
    <name type="common">Asian catfish</name>
    <name type="synonym">Macropteronotus magur</name>
    <dbReference type="NCBI Taxonomy" id="1594786"/>
    <lineage>
        <taxon>Eukaryota</taxon>
        <taxon>Metazoa</taxon>
        <taxon>Chordata</taxon>
        <taxon>Craniata</taxon>
        <taxon>Vertebrata</taxon>
        <taxon>Euteleostomi</taxon>
        <taxon>Actinopterygii</taxon>
        <taxon>Neopterygii</taxon>
        <taxon>Teleostei</taxon>
        <taxon>Ostariophysi</taxon>
        <taxon>Siluriformes</taxon>
        <taxon>Clariidae</taxon>
        <taxon>Clarias</taxon>
    </lineage>
</organism>
<comment type="caution">
    <text evidence="1">The sequence shown here is derived from an EMBL/GenBank/DDBJ whole genome shotgun (WGS) entry which is preliminary data.</text>
</comment>
<proteinExistence type="predicted"/>
<name>A0A8J4UUA7_CLAMG</name>
<accession>A0A8J4UUA7</accession>
<evidence type="ECO:0000313" key="1">
    <source>
        <dbReference type="EMBL" id="KAF5903860.1"/>
    </source>
</evidence>
<dbReference type="AlphaFoldDB" id="A0A8J4UUA7"/>
<sequence length="55" mass="6340">MGDWKKPFGPSMRSYLFIYPHRFASSIGLLHTFRQIGLPFIKHSSSLQLVIFSAQ</sequence>
<dbReference type="EMBL" id="QNUK01000067">
    <property type="protein sequence ID" value="KAF5903860.1"/>
    <property type="molecule type" value="Genomic_DNA"/>
</dbReference>